<keyword evidence="2" id="KW-0732">Signal</keyword>
<dbReference type="GeneTree" id="ENSGT00850000133613"/>
<reference evidence="3 4" key="1">
    <citation type="journal article" date="2011" name="Nature">
        <title>A high-resolution map of human evolutionary constraint using 29 mammals.</title>
        <authorList>
            <person name="Lindblad-Toh K."/>
            <person name="Garber M."/>
            <person name="Zuk O."/>
            <person name="Lin M.F."/>
            <person name="Parker B.J."/>
            <person name="Washietl S."/>
            <person name="Kheradpour P."/>
            <person name="Ernst J."/>
            <person name="Jordan G."/>
            <person name="Mauceli E."/>
            <person name="Ward L.D."/>
            <person name="Lowe C.B."/>
            <person name="Holloway A.K."/>
            <person name="Clamp M."/>
            <person name="Gnerre S."/>
            <person name="Alfoldi J."/>
            <person name="Beal K."/>
            <person name="Chang J."/>
            <person name="Clawson H."/>
            <person name="Cuff J."/>
            <person name="Di Palma F."/>
            <person name="Fitzgerald S."/>
            <person name="Flicek P."/>
            <person name="Guttman M."/>
            <person name="Hubisz M.J."/>
            <person name="Jaffe D.B."/>
            <person name="Jungreis I."/>
            <person name="Kent W.J."/>
            <person name="Kostka D."/>
            <person name="Lara M."/>
            <person name="Martins A.L."/>
            <person name="Massingham T."/>
            <person name="Moltke I."/>
            <person name="Raney B.J."/>
            <person name="Rasmussen M.D."/>
            <person name="Robinson J."/>
            <person name="Stark A."/>
            <person name="Vilella A.J."/>
            <person name="Wen J."/>
            <person name="Xie X."/>
            <person name="Zody M.C."/>
            <person name="Baldwin J."/>
            <person name="Bloom T."/>
            <person name="Chin C.W."/>
            <person name="Heiman D."/>
            <person name="Nicol R."/>
            <person name="Nusbaum C."/>
            <person name="Young S."/>
            <person name="Wilkinson J."/>
            <person name="Worley K.C."/>
            <person name="Kovar C.L."/>
            <person name="Muzny D.M."/>
            <person name="Gibbs R.A."/>
            <person name="Cree A."/>
            <person name="Dihn H.H."/>
            <person name="Fowler G."/>
            <person name="Jhangiani S."/>
            <person name="Joshi V."/>
            <person name="Lee S."/>
            <person name="Lewis L.R."/>
            <person name="Nazareth L.V."/>
            <person name="Okwuonu G."/>
            <person name="Santibanez J."/>
            <person name="Warren W.C."/>
            <person name="Mardis E.R."/>
            <person name="Weinstock G.M."/>
            <person name="Wilson R.K."/>
            <person name="Delehaunty K."/>
            <person name="Dooling D."/>
            <person name="Fronik C."/>
            <person name="Fulton L."/>
            <person name="Fulton B."/>
            <person name="Graves T."/>
            <person name="Minx P."/>
            <person name="Sodergren E."/>
            <person name="Birney E."/>
            <person name="Margulies E.H."/>
            <person name="Herrero J."/>
            <person name="Green E.D."/>
            <person name="Haussler D."/>
            <person name="Siepel A."/>
            <person name="Goldman N."/>
            <person name="Pollard K.S."/>
            <person name="Pedersen J.S."/>
            <person name="Lander E.S."/>
            <person name="Kellis M."/>
        </authorList>
    </citation>
    <scope>NUCLEOTIDE SEQUENCE [LARGE SCALE GENOMIC DNA]</scope>
    <source>
        <strain evidence="3 4">Thorbecke inbred</strain>
    </source>
</reference>
<feature type="signal peptide" evidence="2">
    <location>
        <begin position="1"/>
        <end position="19"/>
    </location>
</feature>
<evidence type="ECO:0000313" key="4">
    <source>
        <dbReference type="Proteomes" id="UP000001811"/>
    </source>
</evidence>
<protein>
    <submittedName>
        <fullName evidence="3">Chromosome 2 open reading frame 92</fullName>
    </submittedName>
</protein>
<keyword evidence="1" id="KW-1133">Transmembrane helix</keyword>
<organism evidence="3 4">
    <name type="scientific">Oryctolagus cuniculus</name>
    <name type="common">Rabbit</name>
    <dbReference type="NCBI Taxonomy" id="9986"/>
    <lineage>
        <taxon>Eukaryota</taxon>
        <taxon>Metazoa</taxon>
        <taxon>Chordata</taxon>
        <taxon>Craniata</taxon>
        <taxon>Vertebrata</taxon>
        <taxon>Euteleostomi</taxon>
        <taxon>Mammalia</taxon>
        <taxon>Eutheria</taxon>
        <taxon>Euarchontoglires</taxon>
        <taxon>Glires</taxon>
        <taxon>Lagomorpha</taxon>
        <taxon>Leporidae</taxon>
        <taxon>Oryctolagus</taxon>
    </lineage>
</organism>
<dbReference type="EMBL" id="AAGW02007430">
    <property type="status" value="NOT_ANNOTATED_CDS"/>
    <property type="molecule type" value="Genomic_DNA"/>
</dbReference>
<reference evidence="3" key="2">
    <citation type="submission" date="2025-08" db="UniProtKB">
        <authorList>
            <consortium name="Ensembl"/>
        </authorList>
    </citation>
    <scope>IDENTIFICATION</scope>
    <source>
        <strain evidence="3">Thorbecke</strain>
    </source>
</reference>
<proteinExistence type="predicted"/>
<keyword evidence="4" id="KW-1185">Reference proteome</keyword>
<keyword evidence="1" id="KW-0812">Transmembrane</keyword>
<dbReference type="Proteomes" id="UP000001811">
    <property type="component" value="Chromosome 2"/>
</dbReference>
<evidence type="ECO:0000256" key="1">
    <source>
        <dbReference type="SAM" id="Phobius"/>
    </source>
</evidence>
<dbReference type="Ensembl" id="ENSOCUT00000036567.1">
    <property type="protein sequence ID" value="ENSOCUP00000037207.1"/>
    <property type="gene ID" value="ENSOCUG00000032996.1"/>
</dbReference>
<keyword evidence="1" id="KW-0472">Membrane</keyword>
<reference evidence="3" key="3">
    <citation type="submission" date="2025-09" db="UniProtKB">
        <authorList>
            <consortium name="Ensembl"/>
        </authorList>
    </citation>
    <scope>IDENTIFICATION</scope>
    <source>
        <strain evidence="3">Thorbecke</strain>
    </source>
</reference>
<evidence type="ECO:0000313" key="3">
    <source>
        <dbReference type="Ensembl" id="ENSOCUP00000037207.1"/>
    </source>
</evidence>
<feature type="transmembrane region" description="Helical" evidence="1">
    <location>
        <begin position="194"/>
        <end position="215"/>
    </location>
</feature>
<feature type="chain" id="PRO_5023913134" evidence="2">
    <location>
        <begin position="20"/>
        <end position="268"/>
    </location>
</feature>
<name>A0A5F9CTX0_RABIT</name>
<dbReference type="AlphaFoldDB" id="A0A5F9CTX0"/>
<evidence type="ECO:0000256" key="2">
    <source>
        <dbReference type="SAM" id="SignalP"/>
    </source>
</evidence>
<accession>A0A5F9CTX0</accession>
<dbReference type="InParanoid" id="A0A5F9CTX0"/>
<dbReference type="Bgee" id="ENSOCUG00000032996">
    <property type="expression patterns" value="Expressed in testis"/>
</dbReference>
<gene>
    <name evidence="3" type="primary">C2orf92</name>
</gene>
<sequence length="268" mass="30205">MSRALILCVFLLVFCLIEDEILLQVLSKGPYDAPFEDARTADKLLALKDMEEGFPQPKNLTNSEFVSSSDLEEENLAKLFDEILLQVLSKTPYDVPFEEARTTGKSMTKREVNEGVSNAWNSEPDYFLGTADRIADNDHISEERRIKEPSLFHRDVNNQLTTVTSGTAEGAVSPDSRNGNMPCAQLLHFLRKNIIITAFSVAAILAVTVMLLLMLTSYVRSRQALYPPANMTYNIFIMNGKTWWQKSPDKNLRKFSGKQKLLKSNSCV</sequence>